<dbReference type="GO" id="GO:0006207">
    <property type="term" value="P:'de novo' pyrimidine nucleobase biosynthetic process"/>
    <property type="evidence" value="ECO:0007669"/>
    <property type="project" value="InterPro"/>
</dbReference>
<dbReference type="Gene3D" id="3.20.20.70">
    <property type="entry name" value="Aldolase class I"/>
    <property type="match status" value="1"/>
</dbReference>
<dbReference type="PIRSF" id="PIRSF003314">
    <property type="entry name" value="IPP_isomerase"/>
    <property type="match status" value="1"/>
</dbReference>
<keyword evidence="4" id="KW-0288">FMN</keyword>
<dbReference type="GO" id="GO:0046872">
    <property type="term" value="F:metal ion binding"/>
    <property type="evidence" value="ECO:0007669"/>
    <property type="project" value="UniProtKB-KW"/>
</dbReference>
<proteinExistence type="inferred from homology"/>
<dbReference type="InterPro" id="IPR013785">
    <property type="entry name" value="Aldolase_TIM"/>
</dbReference>
<keyword evidence="7" id="KW-0521">NADP</keyword>
<evidence type="ECO:0000256" key="6">
    <source>
        <dbReference type="ARBA" id="ARBA00022842"/>
    </source>
</evidence>
<dbReference type="GO" id="GO:0016627">
    <property type="term" value="F:oxidoreductase activity, acting on the CH-CH group of donors"/>
    <property type="evidence" value="ECO:0007669"/>
    <property type="project" value="InterPro"/>
</dbReference>
<evidence type="ECO:0000256" key="7">
    <source>
        <dbReference type="ARBA" id="ARBA00022857"/>
    </source>
</evidence>
<dbReference type="Pfam" id="PF01070">
    <property type="entry name" value="FMN_dh"/>
    <property type="match status" value="1"/>
</dbReference>
<keyword evidence="2" id="KW-0963">Cytoplasm</keyword>
<dbReference type="HAMAP" id="MF_00354">
    <property type="entry name" value="Idi_2"/>
    <property type="match status" value="1"/>
</dbReference>
<dbReference type="PROSITE" id="PS00912">
    <property type="entry name" value="DHODEHASE_2"/>
    <property type="match status" value="1"/>
</dbReference>
<accession>A0A3B1C7W1</accession>
<evidence type="ECO:0000256" key="4">
    <source>
        <dbReference type="ARBA" id="ARBA00022643"/>
    </source>
</evidence>
<evidence type="ECO:0000256" key="1">
    <source>
        <dbReference type="ARBA" id="ARBA00001917"/>
    </source>
</evidence>
<dbReference type="EMBL" id="UOGD01000330">
    <property type="protein sequence ID" value="VAX26289.1"/>
    <property type="molecule type" value="Genomic_DNA"/>
</dbReference>
<evidence type="ECO:0000256" key="2">
    <source>
        <dbReference type="ARBA" id="ARBA00022490"/>
    </source>
</evidence>
<dbReference type="InterPro" id="IPR000262">
    <property type="entry name" value="FMN-dep_DH"/>
</dbReference>
<evidence type="ECO:0000313" key="12">
    <source>
        <dbReference type="EMBL" id="VAX26289.1"/>
    </source>
</evidence>
<evidence type="ECO:0000256" key="5">
    <source>
        <dbReference type="ARBA" id="ARBA00022723"/>
    </source>
</evidence>
<gene>
    <name evidence="12" type="ORF">MNBD_IGNAVI01-3193</name>
</gene>
<evidence type="ECO:0000256" key="9">
    <source>
        <dbReference type="ARBA" id="ARBA00023235"/>
    </source>
</evidence>
<evidence type="ECO:0000259" key="11">
    <source>
        <dbReference type="Pfam" id="PF01070"/>
    </source>
</evidence>
<keyword evidence="5" id="KW-0479">Metal-binding</keyword>
<keyword evidence="3" id="KW-0285">Flavoprotein</keyword>
<feature type="domain" description="FMN-dependent dehydrogenase" evidence="11">
    <location>
        <begin position="179"/>
        <end position="340"/>
    </location>
</feature>
<evidence type="ECO:0000256" key="8">
    <source>
        <dbReference type="ARBA" id="ARBA00023229"/>
    </source>
</evidence>
<dbReference type="PANTHER" id="PTHR43665:SF1">
    <property type="entry name" value="ISOPENTENYL-DIPHOSPHATE DELTA-ISOMERASE"/>
    <property type="match status" value="1"/>
</dbReference>
<keyword evidence="9 12" id="KW-0413">Isomerase</keyword>
<dbReference type="PANTHER" id="PTHR43665">
    <property type="entry name" value="ISOPENTENYL-DIPHOSPHATE DELTA-ISOMERASE"/>
    <property type="match status" value="1"/>
</dbReference>
<sequence>MSKTYNQISKRKAEHIDLCLNEDVVFNKSNGLEQFDFVHDALTEVLIDEINFETRFLGKIISYPFMISSMTGGTGKAKSLNENLAIAANEFNIPIGVGSQRPLLESLEQSDTFKIIREKAPNVPILSNIGAAQIVQLTDVKSLLKIIEAISADGLIIHLNPLQELLQREGEINFKGLLNKIKEVQKQLEIPLIIKEVGSGINQNTARKLLDIGVDVIDVAGSGGTSWAAVELLRNPKPENDYFSEWGLRTSFCVRGIAELKDEYDFTLISSGGIDDFVDAAKSLAIGADMFASARIILKTVEHSGVEGVIKLIEDWFNGIRKIMFLTGSKNILELQQNKIFRKKELF</sequence>
<comment type="cofactor">
    <cofactor evidence="1">
        <name>FMN</name>
        <dbReference type="ChEBI" id="CHEBI:58210"/>
    </cofactor>
</comment>
<dbReference type="CDD" id="cd02811">
    <property type="entry name" value="IDI-2_FMN"/>
    <property type="match status" value="1"/>
</dbReference>
<dbReference type="SUPFAM" id="SSF51395">
    <property type="entry name" value="FMN-linked oxidoreductases"/>
    <property type="match status" value="1"/>
</dbReference>
<dbReference type="InterPro" id="IPR011179">
    <property type="entry name" value="IPdP_isomerase"/>
</dbReference>
<dbReference type="InterPro" id="IPR001295">
    <property type="entry name" value="Dihydroorotate_DH_CS"/>
</dbReference>
<reference evidence="12" key="1">
    <citation type="submission" date="2018-06" db="EMBL/GenBank/DDBJ databases">
        <authorList>
            <person name="Zhirakovskaya E."/>
        </authorList>
    </citation>
    <scope>NUCLEOTIDE SEQUENCE</scope>
</reference>
<evidence type="ECO:0000256" key="10">
    <source>
        <dbReference type="ARBA" id="ARBA00025810"/>
    </source>
</evidence>
<comment type="subunit">
    <text evidence="10">Homooctamer. Dimer of tetramers.</text>
</comment>
<dbReference type="AlphaFoldDB" id="A0A3B1C7W1"/>
<keyword evidence="8" id="KW-0414">Isoprene biosynthesis</keyword>
<dbReference type="GO" id="GO:0004452">
    <property type="term" value="F:isopentenyl-diphosphate delta-isomerase activity"/>
    <property type="evidence" value="ECO:0007669"/>
    <property type="project" value="UniProtKB-EC"/>
</dbReference>
<keyword evidence="6" id="KW-0460">Magnesium</keyword>
<dbReference type="EC" id="5.3.3.2" evidence="12"/>
<dbReference type="GO" id="GO:0008299">
    <property type="term" value="P:isoprenoid biosynthetic process"/>
    <property type="evidence" value="ECO:0007669"/>
    <property type="project" value="UniProtKB-KW"/>
</dbReference>
<dbReference type="GO" id="GO:0010181">
    <property type="term" value="F:FMN binding"/>
    <property type="evidence" value="ECO:0007669"/>
    <property type="project" value="InterPro"/>
</dbReference>
<protein>
    <submittedName>
        <fullName evidence="12">Isopentenyl-diphosphate delta-isomerase, FMN-dependent</fullName>
        <ecNumber evidence="12">5.3.3.2</ecNumber>
    </submittedName>
</protein>
<name>A0A3B1C7W1_9ZZZZ</name>
<evidence type="ECO:0000256" key="3">
    <source>
        <dbReference type="ARBA" id="ARBA00022630"/>
    </source>
</evidence>
<organism evidence="12">
    <name type="scientific">hydrothermal vent metagenome</name>
    <dbReference type="NCBI Taxonomy" id="652676"/>
    <lineage>
        <taxon>unclassified sequences</taxon>
        <taxon>metagenomes</taxon>
        <taxon>ecological metagenomes</taxon>
    </lineage>
</organism>
<dbReference type="NCBIfam" id="TIGR02151">
    <property type="entry name" value="IPP_isom_2"/>
    <property type="match status" value="1"/>
</dbReference>